<reference evidence="1 2" key="1">
    <citation type="submission" date="2021-06" db="EMBL/GenBank/DDBJ databases">
        <authorList>
            <person name="Sun Q."/>
            <person name="Li D."/>
        </authorList>
    </citation>
    <scope>NUCLEOTIDE SEQUENCE [LARGE SCALE GENOMIC DNA]</scope>
    <source>
        <strain evidence="1 2">MSJ-5</strain>
    </source>
</reference>
<dbReference type="EMBL" id="JAHLQK010000001">
    <property type="protein sequence ID" value="MBU5675347.1"/>
    <property type="molecule type" value="Genomic_DNA"/>
</dbReference>
<proteinExistence type="predicted"/>
<name>A0ABS6G0V2_9FIRM</name>
<comment type="caution">
    <text evidence="1">The sequence shown here is derived from an EMBL/GenBank/DDBJ whole genome shotgun (WGS) entry which is preliminary data.</text>
</comment>
<evidence type="ECO:0008006" key="3">
    <source>
        <dbReference type="Google" id="ProtNLM"/>
    </source>
</evidence>
<evidence type="ECO:0000313" key="1">
    <source>
        <dbReference type="EMBL" id="MBU5675347.1"/>
    </source>
</evidence>
<protein>
    <recommendedName>
        <fullName evidence="3">STAS/SEC14 domain-containing protein</fullName>
    </recommendedName>
</protein>
<accession>A0ABS6G0V2</accession>
<keyword evidence="2" id="KW-1185">Reference proteome</keyword>
<sequence>MVIKDPKGTYELKVDTKRGIVYETFNGFLDMDSIHKDYVSKVAPLLKGKAWTKCSDLRNYKTTTLDGGDTHLNWCLENGMKQGAIIVESSIIKMQMNRLSKESNTQPTAFTTLEEADAWLKSQGF</sequence>
<dbReference type="RefSeq" id="WP_216414835.1">
    <property type="nucleotide sequence ID" value="NZ_JAHLQK010000001.1"/>
</dbReference>
<evidence type="ECO:0000313" key="2">
    <source>
        <dbReference type="Proteomes" id="UP000779508"/>
    </source>
</evidence>
<organism evidence="1 2">
    <name type="scientific">Alkaliphilus flagellatus</name>
    <dbReference type="NCBI Taxonomy" id="2841507"/>
    <lineage>
        <taxon>Bacteria</taxon>
        <taxon>Bacillati</taxon>
        <taxon>Bacillota</taxon>
        <taxon>Clostridia</taxon>
        <taxon>Peptostreptococcales</taxon>
        <taxon>Natronincolaceae</taxon>
        <taxon>Alkaliphilus</taxon>
    </lineage>
</organism>
<gene>
    <name evidence="1" type="ORF">KQI88_02820</name>
</gene>
<dbReference type="Proteomes" id="UP000779508">
    <property type="component" value="Unassembled WGS sequence"/>
</dbReference>